<reference evidence="1" key="1">
    <citation type="submission" date="2021-08" db="EMBL/GenBank/DDBJ databases">
        <authorList>
            <person name="Stevens D.C."/>
        </authorList>
    </citation>
    <scope>NUCLEOTIDE SEQUENCE</scope>
    <source>
        <strain evidence="1">DSM 53165</strain>
    </source>
</reference>
<evidence type="ECO:0000313" key="2">
    <source>
        <dbReference type="Proteomes" id="UP001139031"/>
    </source>
</evidence>
<sequence>MDSCESDPVPGVDLPAGGQPCCEPSSDAACDDPDIVACVCGRDTYCCERDWDPACISQADEFCGAECS</sequence>
<dbReference type="RefSeq" id="WP_224190926.1">
    <property type="nucleotide sequence ID" value="NZ_JAIRAU010000003.1"/>
</dbReference>
<dbReference type="Proteomes" id="UP001139031">
    <property type="component" value="Unassembled WGS sequence"/>
</dbReference>
<accession>A0ABS7TLP3</accession>
<comment type="caution">
    <text evidence="1">The sequence shown here is derived from an EMBL/GenBank/DDBJ whole genome shotgun (WGS) entry which is preliminary data.</text>
</comment>
<evidence type="ECO:0000313" key="1">
    <source>
        <dbReference type="EMBL" id="MBZ5709148.1"/>
    </source>
</evidence>
<gene>
    <name evidence="1" type="ORF">K7C98_07740</name>
</gene>
<proteinExistence type="predicted"/>
<keyword evidence="2" id="KW-1185">Reference proteome</keyword>
<name>A0ABS7TLP3_9BACT</name>
<protein>
    <submittedName>
        <fullName evidence="1">Uncharacterized protein</fullName>
    </submittedName>
</protein>
<dbReference type="EMBL" id="JAIRAU010000003">
    <property type="protein sequence ID" value="MBZ5709148.1"/>
    <property type="molecule type" value="Genomic_DNA"/>
</dbReference>
<organism evidence="1 2">
    <name type="scientific">Nannocystis pusilla</name>
    <dbReference type="NCBI Taxonomy" id="889268"/>
    <lineage>
        <taxon>Bacteria</taxon>
        <taxon>Pseudomonadati</taxon>
        <taxon>Myxococcota</taxon>
        <taxon>Polyangia</taxon>
        <taxon>Nannocystales</taxon>
        <taxon>Nannocystaceae</taxon>
        <taxon>Nannocystis</taxon>
    </lineage>
</organism>